<sequence length="53" mass="6218">MTQEIIVKIKIPIVPNIIKFSHIPTWWISEANIFNKGSDEKIRIIVKMINDNK</sequence>
<accession>A0ABP6UYC4</accession>
<reference evidence="2" key="1">
    <citation type="journal article" date="2019" name="Int. J. Syst. Evol. Microbiol.">
        <title>The Global Catalogue of Microorganisms (GCM) 10K type strain sequencing project: providing services to taxonomists for standard genome sequencing and annotation.</title>
        <authorList>
            <consortium name="The Broad Institute Genomics Platform"/>
            <consortium name="The Broad Institute Genome Sequencing Center for Infectious Disease"/>
            <person name="Wu L."/>
            <person name="Ma J."/>
        </authorList>
    </citation>
    <scope>NUCLEOTIDE SEQUENCE [LARGE SCALE GENOMIC DNA]</scope>
    <source>
        <strain evidence="2">JCM 17106</strain>
    </source>
</reference>
<evidence type="ECO:0000313" key="2">
    <source>
        <dbReference type="Proteomes" id="UP001500459"/>
    </source>
</evidence>
<protein>
    <submittedName>
        <fullName evidence="1">Uncharacterized protein</fullName>
    </submittedName>
</protein>
<keyword evidence="2" id="KW-1185">Reference proteome</keyword>
<evidence type="ECO:0000313" key="1">
    <source>
        <dbReference type="EMBL" id="GAA3523494.1"/>
    </source>
</evidence>
<dbReference type="Proteomes" id="UP001500459">
    <property type="component" value="Unassembled WGS sequence"/>
</dbReference>
<gene>
    <name evidence="1" type="ORF">GCM10022393_42950</name>
</gene>
<name>A0ABP6UYC4_9FLAO</name>
<organism evidence="1 2">
    <name type="scientific">Aquimarina addita</name>
    <dbReference type="NCBI Taxonomy" id="870485"/>
    <lineage>
        <taxon>Bacteria</taxon>
        <taxon>Pseudomonadati</taxon>
        <taxon>Bacteroidota</taxon>
        <taxon>Flavobacteriia</taxon>
        <taxon>Flavobacteriales</taxon>
        <taxon>Flavobacteriaceae</taxon>
        <taxon>Aquimarina</taxon>
    </lineage>
</organism>
<proteinExistence type="predicted"/>
<comment type="caution">
    <text evidence="1">The sequence shown here is derived from an EMBL/GenBank/DDBJ whole genome shotgun (WGS) entry which is preliminary data.</text>
</comment>
<dbReference type="EMBL" id="BAABCW010000036">
    <property type="protein sequence ID" value="GAA3523494.1"/>
    <property type="molecule type" value="Genomic_DNA"/>
</dbReference>